<protein>
    <submittedName>
        <fullName evidence="2">Uncharacterized protein</fullName>
    </submittedName>
</protein>
<feature type="compositionally biased region" description="Basic and acidic residues" evidence="1">
    <location>
        <begin position="196"/>
        <end position="212"/>
    </location>
</feature>
<feature type="region of interest" description="Disordered" evidence="1">
    <location>
        <begin position="78"/>
        <end position="100"/>
    </location>
</feature>
<dbReference type="EMBL" id="JARIHO010000040">
    <property type="protein sequence ID" value="KAJ7327999.1"/>
    <property type="molecule type" value="Genomic_DNA"/>
</dbReference>
<comment type="caution">
    <text evidence="2">The sequence shown here is derived from an EMBL/GenBank/DDBJ whole genome shotgun (WGS) entry which is preliminary data.</text>
</comment>
<feature type="compositionally biased region" description="Acidic residues" evidence="1">
    <location>
        <begin position="79"/>
        <end position="89"/>
    </location>
</feature>
<evidence type="ECO:0000313" key="2">
    <source>
        <dbReference type="EMBL" id="KAJ7327999.1"/>
    </source>
</evidence>
<feature type="region of interest" description="Disordered" evidence="1">
    <location>
        <begin position="139"/>
        <end position="261"/>
    </location>
</feature>
<name>A0AAD7EJ08_9AGAR</name>
<keyword evidence="3" id="KW-1185">Reference proteome</keyword>
<reference evidence="2" key="1">
    <citation type="submission" date="2023-03" db="EMBL/GenBank/DDBJ databases">
        <title>Massive genome expansion in bonnet fungi (Mycena s.s.) driven by repeated elements and novel gene families across ecological guilds.</title>
        <authorList>
            <consortium name="Lawrence Berkeley National Laboratory"/>
            <person name="Harder C.B."/>
            <person name="Miyauchi S."/>
            <person name="Viragh M."/>
            <person name="Kuo A."/>
            <person name="Thoen E."/>
            <person name="Andreopoulos B."/>
            <person name="Lu D."/>
            <person name="Skrede I."/>
            <person name="Drula E."/>
            <person name="Henrissat B."/>
            <person name="Morin E."/>
            <person name="Kohler A."/>
            <person name="Barry K."/>
            <person name="LaButti K."/>
            <person name="Morin E."/>
            <person name="Salamov A."/>
            <person name="Lipzen A."/>
            <person name="Mereny Z."/>
            <person name="Hegedus B."/>
            <person name="Baldrian P."/>
            <person name="Stursova M."/>
            <person name="Weitz H."/>
            <person name="Taylor A."/>
            <person name="Grigoriev I.V."/>
            <person name="Nagy L.G."/>
            <person name="Martin F."/>
            <person name="Kauserud H."/>
        </authorList>
    </citation>
    <scope>NUCLEOTIDE SEQUENCE</scope>
    <source>
        <strain evidence="2">CBHHK002</strain>
    </source>
</reference>
<gene>
    <name evidence="2" type="ORF">DFH08DRAFT_816162</name>
</gene>
<sequence>MACALKFFQGTKFNSVEDQDSSSQKSWYLVWDVGLFTSQTEAKAYLDNPSSQALTQHLQCSDTLEKWGLLCGKHHQDEEYGETVPDSEPEQTSTGEVSQAPTRAQFARALLYPPPPNLIYGHTIKEESPLLLIKLELSPHKPSRSSSRVVRAMPTPNSNSPNASPVSGVCVPTRTNFVTQGRQQGGGQAPQETSEEERGRIGKRKHSDEVGKDNGNVLKRLKKRIEKGAQPAQPADCSPTPPPRPKPRPIFKGRKGCPPGV</sequence>
<organism evidence="2 3">
    <name type="scientific">Mycena albidolilacea</name>
    <dbReference type="NCBI Taxonomy" id="1033008"/>
    <lineage>
        <taxon>Eukaryota</taxon>
        <taxon>Fungi</taxon>
        <taxon>Dikarya</taxon>
        <taxon>Basidiomycota</taxon>
        <taxon>Agaricomycotina</taxon>
        <taxon>Agaricomycetes</taxon>
        <taxon>Agaricomycetidae</taxon>
        <taxon>Agaricales</taxon>
        <taxon>Marasmiineae</taxon>
        <taxon>Mycenaceae</taxon>
        <taxon>Mycena</taxon>
    </lineage>
</organism>
<evidence type="ECO:0000256" key="1">
    <source>
        <dbReference type="SAM" id="MobiDB-lite"/>
    </source>
</evidence>
<feature type="compositionally biased region" description="Polar residues" evidence="1">
    <location>
        <begin position="90"/>
        <end position="100"/>
    </location>
</feature>
<feature type="compositionally biased region" description="Low complexity" evidence="1">
    <location>
        <begin position="156"/>
        <end position="165"/>
    </location>
</feature>
<dbReference type="AlphaFoldDB" id="A0AAD7EJ08"/>
<dbReference type="Proteomes" id="UP001218218">
    <property type="component" value="Unassembled WGS sequence"/>
</dbReference>
<evidence type="ECO:0000313" key="3">
    <source>
        <dbReference type="Proteomes" id="UP001218218"/>
    </source>
</evidence>
<proteinExistence type="predicted"/>
<feature type="compositionally biased region" description="Basic residues" evidence="1">
    <location>
        <begin position="245"/>
        <end position="255"/>
    </location>
</feature>
<accession>A0AAD7EJ08</accession>